<dbReference type="Proteomes" id="UP001500074">
    <property type="component" value="Unassembled WGS sequence"/>
</dbReference>
<organism evidence="1 2">
    <name type="scientific">Modicisalibacter zincidurans</name>
    <dbReference type="NCBI Taxonomy" id="1178777"/>
    <lineage>
        <taxon>Bacteria</taxon>
        <taxon>Pseudomonadati</taxon>
        <taxon>Pseudomonadota</taxon>
        <taxon>Gammaproteobacteria</taxon>
        <taxon>Oceanospirillales</taxon>
        <taxon>Halomonadaceae</taxon>
        <taxon>Modicisalibacter</taxon>
    </lineage>
</organism>
<sequence length="297" mass="33588">MLRKATSLLKSIVREILQAKGFVYSSDVGPADFRGLVEFPWDALERTDRCPILFDVPLERCRGLGLMAFSCSKDSAHPYIRTLQNYLSGNVTVYSDSELKAYYMNFQPKTGSELLGISPAENKLFLKPVLWFTEPWIASPSRREEKIKIRIMRNESSDHGLSERSGGEWNQFGPVSDDRGELEFRRLISVMASIKATGYMRGNGSDGDISGDVLVRDNDYRINIIRGQHRICALSASGHLKASVRIDVNKWGVIRREAAEYWPAVRSGAFSLAQAREVFDRIFEGRQPSSYFMPMGK</sequence>
<evidence type="ECO:0000313" key="2">
    <source>
        <dbReference type="Proteomes" id="UP001500074"/>
    </source>
</evidence>
<evidence type="ECO:0000313" key="1">
    <source>
        <dbReference type="EMBL" id="GAA5178480.1"/>
    </source>
</evidence>
<comment type="caution">
    <text evidence="1">The sequence shown here is derived from an EMBL/GenBank/DDBJ whole genome shotgun (WGS) entry which is preliminary data.</text>
</comment>
<proteinExistence type="predicted"/>
<name>A0ABP9RK29_9GAMM</name>
<protein>
    <submittedName>
        <fullName evidence="1">Uncharacterized protein</fullName>
    </submittedName>
</protein>
<accession>A0ABP9RK29</accession>
<gene>
    <name evidence="1" type="ORF">GCM10023342_29080</name>
</gene>
<dbReference type="EMBL" id="BAABKI010000028">
    <property type="protein sequence ID" value="GAA5178480.1"/>
    <property type="molecule type" value="Genomic_DNA"/>
</dbReference>
<keyword evidence="2" id="KW-1185">Reference proteome</keyword>
<reference evidence="2" key="1">
    <citation type="journal article" date="2019" name="Int. J. Syst. Evol. Microbiol.">
        <title>The Global Catalogue of Microorganisms (GCM) 10K type strain sequencing project: providing services to taxonomists for standard genome sequencing and annotation.</title>
        <authorList>
            <consortium name="The Broad Institute Genomics Platform"/>
            <consortium name="The Broad Institute Genome Sequencing Center for Infectious Disease"/>
            <person name="Wu L."/>
            <person name="Ma J."/>
        </authorList>
    </citation>
    <scope>NUCLEOTIDE SEQUENCE [LARGE SCALE GENOMIC DNA]</scope>
    <source>
        <strain evidence="2">JCM 18472</strain>
    </source>
</reference>